<evidence type="ECO:0000313" key="1">
    <source>
        <dbReference type="EMBL" id="TLE04075.1"/>
    </source>
</evidence>
<proteinExistence type="predicted"/>
<gene>
    <name evidence="1" type="ORF">LS77_007160</name>
</gene>
<evidence type="ECO:0000313" key="2">
    <source>
        <dbReference type="Proteomes" id="UP000029870"/>
    </source>
</evidence>
<protein>
    <submittedName>
        <fullName evidence="1">Uncharacterized protein</fullName>
    </submittedName>
</protein>
<dbReference type="Proteomes" id="UP000029870">
    <property type="component" value="Unassembled WGS sequence"/>
</dbReference>
<sequence>MQYSNILDSIKDISCLRTRTTKALAHTCKYDTTLDSKPLGCHFECSETSSIESKINTKTIRTHKTSCKAKYV</sequence>
<name>A0A6D2C4Z3_9HELI</name>
<dbReference type="EMBL" id="JRPH02000020">
    <property type="protein sequence ID" value="TLE04075.1"/>
    <property type="molecule type" value="Genomic_DNA"/>
</dbReference>
<accession>A0A6D2C4Z3</accession>
<organism evidence="1 2">
    <name type="scientific">Helicobacter bilis</name>
    <dbReference type="NCBI Taxonomy" id="37372"/>
    <lineage>
        <taxon>Bacteria</taxon>
        <taxon>Pseudomonadati</taxon>
        <taxon>Campylobacterota</taxon>
        <taxon>Epsilonproteobacteria</taxon>
        <taxon>Campylobacterales</taxon>
        <taxon>Helicobacteraceae</taxon>
        <taxon>Helicobacter</taxon>
    </lineage>
</organism>
<dbReference type="AlphaFoldDB" id="A0A6D2C4Z3"/>
<reference evidence="1 2" key="1">
    <citation type="journal article" date="2014" name="Genome Announc.">
        <title>Draft genome sequences of eight enterohepatic helicobacter species isolated from both laboratory and wild rodents.</title>
        <authorList>
            <person name="Sheh A."/>
            <person name="Shen Z."/>
            <person name="Fox J.G."/>
        </authorList>
    </citation>
    <scope>NUCLEOTIDE SEQUENCE [LARGE SCALE GENOMIC DNA]</scope>
    <source>
        <strain evidence="1 2">Missouri</strain>
    </source>
</reference>
<comment type="caution">
    <text evidence="1">The sequence shown here is derived from an EMBL/GenBank/DDBJ whole genome shotgun (WGS) entry which is preliminary data.</text>
</comment>
<dbReference type="RefSeq" id="WP_138160850.1">
    <property type="nucleotide sequence ID" value="NZ_JAERIZ010000071.1"/>
</dbReference>